<proteinExistence type="predicted"/>
<sequence>MRGPLFCHDELHWMCSKRGWLAMVVGGSLAGKGKGGGLIFFCWDFQRSDETHALHIRRNDVVVDVHLDVSIHQSRARIPHAASWLFATSFPLLLLLTTTIIFSFAARPADSFSPNLNAHQVDHCNSNAPIRRLTLSRITKQSHANWQYRLLPLLFNPNQKARLIRLIWELNQCPRTDVTAVVQDRFGRWLLQPDQARVSARGRRIPKKDDEMEDSEEDNDEVDSEFDDIDDFDDDDDDEDGRLWTCP</sequence>
<dbReference type="AlphaFoldDB" id="A0A438IRY1"/>
<dbReference type="Proteomes" id="UP000288805">
    <property type="component" value="Unassembled WGS sequence"/>
</dbReference>
<dbReference type="EMBL" id="QGNW01000087">
    <property type="protein sequence ID" value="RVW99463.1"/>
    <property type="molecule type" value="Genomic_DNA"/>
</dbReference>
<evidence type="ECO:0000256" key="1">
    <source>
        <dbReference type="SAM" id="MobiDB-lite"/>
    </source>
</evidence>
<feature type="transmembrane region" description="Helical" evidence="2">
    <location>
        <begin position="84"/>
        <end position="106"/>
    </location>
</feature>
<organism evidence="3 4">
    <name type="scientific">Vitis vinifera</name>
    <name type="common">Grape</name>
    <dbReference type="NCBI Taxonomy" id="29760"/>
    <lineage>
        <taxon>Eukaryota</taxon>
        <taxon>Viridiplantae</taxon>
        <taxon>Streptophyta</taxon>
        <taxon>Embryophyta</taxon>
        <taxon>Tracheophyta</taxon>
        <taxon>Spermatophyta</taxon>
        <taxon>Magnoliopsida</taxon>
        <taxon>eudicotyledons</taxon>
        <taxon>Gunneridae</taxon>
        <taxon>Pentapetalae</taxon>
        <taxon>rosids</taxon>
        <taxon>Vitales</taxon>
        <taxon>Vitaceae</taxon>
        <taxon>Viteae</taxon>
        <taxon>Vitis</taxon>
    </lineage>
</organism>
<name>A0A438IRY1_VITVI</name>
<comment type="caution">
    <text evidence="3">The sequence shown here is derived from an EMBL/GenBank/DDBJ whole genome shotgun (WGS) entry which is preliminary data.</text>
</comment>
<keyword evidence="2" id="KW-1133">Transmembrane helix</keyword>
<feature type="region of interest" description="Disordered" evidence="1">
    <location>
        <begin position="200"/>
        <end position="247"/>
    </location>
</feature>
<evidence type="ECO:0000313" key="3">
    <source>
        <dbReference type="EMBL" id="RVW99463.1"/>
    </source>
</evidence>
<evidence type="ECO:0000256" key="2">
    <source>
        <dbReference type="SAM" id="Phobius"/>
    </source>
</evidence>
<accession>A0A438IRY1</accession>
<keyword evidence="2" id="KW-0472">Membrane</keyword>
<evidence type="ECO:0000313" key="4">
    <source>
        <dbReference type="Proteomes" id="UP000288805"/>
    </source>
</evidence>
<keyword evidence="2" id="KW-0812">Transmembrane</keyword>
<protein>
    <submittedName>
        <fullName evidence="3">Uncharacterized protein</fullName>
    </submittedName>
</protein>
<feature type="compositionally biased region" description="Acidic residues" evidence="1">
    <location>
        <begin position="211"/>
        <end position="240"/>
    </location>
</feature>
<reference evidence="3 4" key="1">
    <citation type="journal article" date="2018" name="PLoS Genet.">
        <title>Population sequencing reveals clonal diversity and ancestral inbreeding in the grapevine cultivar Chardonnay.</title>
        <authorList>
            <person name="Roach M.J."/>
            <person name="Johnson D.L."/>
            <person name="Bohlmann J."/>
            <person name="van Vuuren H.J."/>
            <person name="Jones S.J."/>
            <person name="Pretorius I.S."/>
            <person name="Schmidt S.A."/>
            <person name="Borneman A.R."/>
        </authorList>
    </citation>
    <scope>NUCLEOTIDE SEQUENCE [LARGE SCALE GENOMIC DNA]</scope>
    <source>
        <strain evidence="4">cv. Chardonnay</strain>
        <tissue evidence="3">Leaf</tissue>
    </source>
</reference>
<gene>
    <name evidence="3" type="ORF">CK203_038484</name>
</gene>